<dbReference type="Gene3D" id="2.60.120.40">
    <property type="match status" value="1"/>
</dbReference>
<organism evidence="1">
    <name type="scientific">marine sediment metagenome</name>
    <dbReference type="NCBI Taxonomy" id="412755"/>
    <lineage>
        <taxon>unclassified sequences</taxon>
        <taxon>metagenomes</taxon>
        <taxon>ecological metagenomes</taxon>
    </lineage>
</organism>
<name>A0A0F9WFC6_9ZZZZ</name>
<comment type="caution">
    <text evidence="1">The sequence shown here is derived from an EMBL/GenBank/DDBJ whole genome shotgun (WGS) entry which is preliminary data.</text>
</comment>
<sequence length="1179" mass="129679">MPKKYDIIDRFDGGQNNVSDHRDIAENEAELLEGFVSDIPGQLRTMGKEASQSQTLTGFQSHDAAGLFHTLVDRNRAGTEQETEWLLSVDKDTGIVGVLEYASIGGEPAAGTWNGALSPTMDLGTTSVKGVFHTFDGVVRGCNGNFANGTPKWNGYIKRTKFTGSGAVYTDDEWWVTPPTLAPPLSLAMVDDDNAAVSNLANFTLQIANTMEHAAGEDNYLWKKVFEGAVSYVYDGNQESLLTVSSNNLDNTGLAGDPVLSRGTFALYMTGHTADYNSSNFDKRITHVKFYLREQGTEDWFLQGVYDLDAGGGLPYSETKEDWAYAAAVNGLYWAANTLTNATENFMAEPLMEHTYLTETGHLPSEKAIDIGNSGDGWKASAVLNRQVYLFGVKATDEDGKQIENGDMILVSEPNQPDKFLRGNALISVTGDGDHIVGGLAMADRLFSFKRKSMKVLNIAQSAFIEDETVQEGVDDVDKYILTDYGVVWVNPNGLFLHNGKQYIELFKKRIEGKLEPFIDNDWFNTNIYASGSCGLAYNKYEQQLIISGYTNGKLIIYDLASGSVSYGIGRIGTLSSNFIQDIKGNSLFLADSTNDVVLQKFDFDEQNYTDPKYWGKRKDFGAPGVKKYIYDVVVGYRNSGSLLNDNVELYLDGVSNVLNGTMLAGQNTFVDASYTFSEIFKECESAQVRISSSLQMPSFSVYQTDKQTGILNQTNTKLTWDVEEWDTHGNFAGNTFTPSVAGKYLFTGHVWLESGNIATTNFLVLLLYKNGSKYKEATYKMNGTSNFQGPMLSVTADANGTTDYFELYIHQVTGVTKSTVPASEVSAVKYYTWWQGIGLSTNDVARSSFSVYQDDAGQSGFTSGAYVKTQWDFEEWDINSEFALGAGASNSRFTPTVEGYYYFDAHAWLQTGSITAGDLFALGLFKNGDIYKQAEFMFPGTGNFRGPMLSCTAYANGSGDYFECHLYQLTGGSKSTLPVSEVQPPLSNYTYFQGHLISPADSPMPTFSAYQVDAGQAGILDSTYTKLLFANTEWNVLSDFAGSTFTPTVAGKYLLIGRVWLKVGSIDAGELLSIQVFKNGEQYKQAEIRYAGTGAVLNFEGPMLSVIVDANGTGDYFELYINQWTGVTKNTLTTAEVPVEGNRVYTWFQAVGIGGGISTKLRINHIKINKRILYNARP</sequence>
<reference evidence="1" key="1">
    <citation type="journal article" date="2015" name="Nature">
        <title>Complex archaea that bridge the gap between prokaryotes and eukaryotes.</title>
        <authorList>
            <person name="Spang A."/>
            <person name="Saw J.H."/>
            <person name="Jorgensen S.L."/>
            <person name="Zaremba-Niedzwiedzka K."/>
            <person name="Martijn J."/>
            <person name="Lind A.E."/>
            <person name="van Eijk R."/>
            <person name="Schleper C."/>
            <person name="Guy L."/>
            <person name="Ettema T.J."/>
        </authorList>
    </citation>
    <scope>NUCLEOTIDE SEQUENCE</scope>
</reference>
<protein>
    <submittedName>
        <fullName evidence="1">Uncharacterized protein</fullName>
    </submittedName>
</protein>
<dbReference type="AlphaFoldDB" id="A0A0F9WFC6"/>
<dbReference type="SUPFAM" id="SSF49842">
    <property type="entry name" value="TNF-like"/>
    <property type="match status" value="1"/>
</dbReference>
<dbReference type="InterPro" id="IPR008983">
    <property type="entry name" value="Tumour_necrosis_fac-like_dom"/>
</dbReference>
<proteinExistence type="predicted"/>
<gene>
    <name evidence="1" type="ORF">LCGC14_0364750</name>
</gene>
<evidence type="ECO:0000313" key="1">
    <source>
        <dbReference type="EMBL" id="KKN76983.1"/>
    </source>
</evidence>
<accession>A0A0F9WFC6</accession>
<dbReference type="EMBL" id="LAZR01000286">
    <property type="protein sequence ID" value="KKN76983.1"/>
    <property type="molecule type" value="Genomic_DNA"/>
</dbReference>